<organism evidence="1 2">
    <name type="scientific">Candidatus Corynebacterium avicola</name>
    <dbReference type="NCBI Taxonomy" id="2838527"/>
    <lineage>
        <taxon>Bacteria</taxon>
        <taxon>Bacillati</taxon>
        <taxon>Actinomycetota</taxon>
        <taxon>Actinomycetes</taxon>
        <taxon>Mycobacteriales</taxon>
        <taxon>Corynebacteriaceae</taxon>
        <taxon>Corynebacterium</taxon>
    </lineage>
</organism>
<reference evidence="1" key="1">
    <citation type="journal article" date="2021" name="PeerJ">
        <title>Extensive microbial diversity within the chicken gut microbiome revealed by metagenomics and culture.</title>
        <authorList>
            <person name="Gilroy R."/>
            <person name="Ravi A."/>
            <person name="Getino M."/>
            <person name="Pursley I."/>
            <person name="Horton D.L."/>
            <person name="Alikhan N.F."/>
            <person name="Baker D."/>
            <person name="Gharbi K."/>
            <person name="Hall N."/>
            <person name="Watson M."/>
            <person name="Adriaenssens E.M."/>
            <person name="Foster-Nyarko E."/>
            <person name="Jarju S."/>
            <person name="Secka A."/>
            <person name="Antonio M."/>
            <person name="Oren A."/>
            <person name="Chaudhuri R.R."/>
            <person name="La Ragione R."/>
            <person name="Hildebrand F."/>
            <person name="Pallen M.J."/>
        </authorList>
    </citation>
    <scope>NUCLEOTIDE SEQUENCE</scope>
    <source>
        <strain evidence="1">CHK32-1732</strain>
    </source>
</reference>
<accession>A0A9D1RPD6</accession>
<protein>
    <submittedName>
        <fullName evidence="1">Uncharacterized protein</fullName>
    </submittedName>
</protein>
<sequence>MQVSPLCLPPECTPTDWYRNRISWRHKKRRNPLAGHRPLTRGELIRNGITRTTIRDNYTRVEYGVYLDNDSLLPATTDTGYTRSRRIPAAMLTLAHLIRHPHRIATGFGAASLYGMTYFVEEELLEFLAPPGSSPATAPDHVQVCPTRHHPTHVLSARSLDGDIPGLRVAPTGTTLSHMFRQVMESGGIHDALRAAPDLTSLRPELSPKFIKCVQVSDSFHQALGRVEPGNPAALRVPGGVDARLAAKIIDLTDVGAESPPESLLRLVVSDLASGLRSQIPVFKEDGSLLTVSDLGWEEPGVHLFYDGVHHLHRHQRDHDSKVLAALQRNGGHVIRVIAEDLNDLDAVIALRERISEALG</sequence>
<name>A0A9D1RPD6_9CORY</name>
<comment type="caution">
    <text evidence="1">The sequence shown here is derived from an EMBL/GenBank/DDBJ whole genome shotgun (WGS) entry which is preliminary data.</text>
</comment>
<evidence type="ECO:0000313" key="2">
    <source>
        <dbReference type="Proteomes" id="UP000824190"/>
    </source>
</evidence>
<proteinExistence type="predicted"/>
<dbReference type="Proteomes" id="UP000824190">
    <property type="component" value="Unassembled WGS sequence"/>
</dbReference>
<gene>
    <name evidence="1" type="ORF">H9870_10495</name>
</gene>
<evidence type="ECO:0000313" key="1">
    <source>
        <dbReference type="EMBL" id="HIW92076.1"/>
    </source>
</evidence>
<reference evidence="1" key="2">
    <citation type="submission" date="2021-04" db="EMBL/GenBank/DDBJ databases">
        <authorList>
            <person name="Gilroy R."/>
        </authorList>
    </citation>
    <scope>NUCLEOTIDE SEQUENCE</scope>
    <source>
        <strain evidence="1">CHK32-1732</strain>
    </source>
</reference>
<dbReference type="AlphaFoldDB" id="A0A9D1RPD6"/>
<dbReference type="EMBL" id="DXGC01000086">
    <property type="protein sequence ID" value="HIW92076.1"/>
    <property type="molecule type" value="Genomic_DNA"/>
</dbReference>